<feature type="compositionally biased region" description="Acidic residues" evidence="19">
    <location>
        <begin position="650"/>
        <end position="659"/>
    </location>
</feature>
<dbReference type="OrthoDB" id="9396701at2759"/>
<feature type="compositionally biased region" description="Pro residues" evidence="19">
    <location>
        <begin position="398"/>
        <end position="415"/>
    </location>
</feature>
<organism evidence="21 22">
    <name type="scientific">Geotrypetes seraphini</name>
    <name type="common">Gaboon caecilian</name>
    <name type="synonym">Caecilia seraphini</name>
    <dbReference type="NCBI Taxonomy" id="260995"/>
    <lineage>
        <taxon>Eukaryota</taxon>
        <taxon>Metazoa</taxon>
        <taxon>Chordata</taxon>
        <taxon>Craniata</taxon>
        <taxon>Vertebrata</taxon>
        <taxon>Euteleostomi</taxon>
        <taxon>Amphibia</taxon>
        <taxon>Gymnophiona</taxon>
        <taxon>Geotrypetes</taxon>
    </lineage>
</organism>
<evidence type="ECO:0000256" key="1">
    <source>
        <dbReference type="ARBA" id="ARBA00004282"/>
    </source>
</evidence>
<evidence type="ECO:0000256" key="9">
    <source>
        <dbReference type="ARBA" id="ARBA00023054"/>
    </source>
</evidence>
<keyword evidence="4" id="KW-0963">Cytoplasm</keyword>
<evidence type="ECO:0000256" key="13">
    <source>
        <dbReference type="ARBA" id="ARBA00079796"/>
    </source>
</evidence>
<dbReference type="GeneID" id="117354615"/>
<evidence type="ECO:0000259" key="20">
    <source>
        <dbReference type="PROSITE" id="PS50002"/>
    </source>
</evidence>
<dbReference type="InterPro" id="IPR035540">
    <property type="entry name" value="FYB_hSH3"/>
</dbReference>
<feature type="compositionally biased region" description="Acidic residues" evidence="19">
    <location>
        <begin position="613"/>
        <end position="623"/>
    </location>
</feature>
<sequence length="857" mass="94921">MDGNINVKSLMAKFNNGSIPIEEVSANNRPFKLQGNSASQARTAFQKFNQPVDTTPAPGPNALRNTLSPKPAVGAKSLQEDKVDNDPKLPFRKPNSALHKYGGSIRSAQTEPDGKARFPKSSGLKPTEQQKEDSKPPFSKSPVHKSFLSSVAQENEIKPAGPKPSFPAEQQENEVKSEFPRPSEARAAFLAASRKSDPQTSFPTKPGLEQKPSVATHALNNDDNSSKTSPVPKRPVVLRATKPAINSPKPTMGNLENNNGSDSSVQGFPAVTLKPTIQKPTIQSVQSPFLNQNTEENNDVPKPSVARNVFQNRESSAAASFSTPKFQKPNLTSPGGGSQEKEEGKKDSLMPKRKTLPPLSTIGPAPQKSPRPPNVDLERFKKNAIGDSLNKGLLNKQTPPPTLHSTVLPPPPPQGSHPSVQTPLPPLPAVHLPTHPPVPSLPPRNIKPPSESMAPDGENYDDVEFNSSLEGNQAHGSLDENEESDQEMYEDIRSPRKEQEIRREKEEKKRQELEKKEQREKEKKEQEIRKRFKLVGPIEVVHQARACVDYKGGKNELNVKQGDQIEIIRITDNPEGKWLGRVKDSYGYIKTTLVEIDYDSLRDKKSTSKQEENDQEVYDDVGEQDSINSRTDGGNGSGSGSGTFFPPPPGDDDIYDGIEDSISSVQQEEEKPSTWAWGLFKMITGKDDKKKTVEDKRVQEDEEEDIADSFTHLSHADAEEVYDDVEDFPPPPKNISLGINMKSFSLGRGKGEEKDVKKFKKIEKEEKDFRKRFKYDGEVRVLYSAQVNTLLTAKKWGAKDLPLKPGESLEVIQDTDDTKVLCRNDEGKYGYVLRSNLMGKDGDIYDDIGDGCIYDND</sequence>
<feature type="compositionally biased region" description="Basic and acidic residues" evidence="19">
    <location>
        <begin position="173"/>
        <end position="184"/>
    </location>
</feature>
<evidence type="ECO:0000256" key="11">
    <source>
        <dbReference type="ARBA" id="ARBA00059917"/>
    </source>
</evidence>
<dbReference type="GO" id="GO:0070161">
    <property type="term" value="C:anchoring junction"/>
    <property type="evidence" value="ECO:0007669"/>
    <property type="project" value="UniProtKB-SubCell"/>
</dbReference>
<dbReference type="Pfam" id="PF07653">
    <property type="entry name" value="SH3_2"/>
    <property type="match status" value="1"/>
</dbReference>
<evidence type="ECO:0000256" key="6">
    <source>
        <dbReference type="ARBA" id="ARBA00022737"/>
    </source>
</evidence>
<keyword evidence="7" id="KW-0965">Cell junction</keyword>
<feature type="region of interest" description="Disordered" evidence="19">
    <location>
        <begin position="600"/>
        <end position="673"/>
    </location>
</feature>
<feature type="compositionally biased region" description="Basic and acidic residues" evidence="19">
    <location>
        <begin position="339"/>
        <end position="350"/>
    </location>
</feature>
<dbReference type="FunCoup" id="A0A6P8QNN9">
    <property type="interactions" value="562"/>
</dbReference>
<evidence type="ECO:0000313" key="22">
    <source>
        <dbReference type="RefSeq" id="XP_033788306.1"/>
    </source>
</evidence>
<evidence type="ECO:0000256" key="15">
    <source>
        <dbReference type="ARBA" id="ARBA00081595"/>
    </source>
</evidence>
<feature type="compositionally biased region" description="Basic and acidic residues" evidence="19">
    <location>
        <begin position="600"/>
        <end position="612"/>
    </location>
</feature>
<comment type="subcellular location">
    <subcellularLocation>
        <location evidence="1">Cell junction</location>
    </subcellularLocation>
    <subcellularLocation>
        <location evidence="2">Cytoplasm</location>
    </subcellularLocation>
</comment>
<dbReference type="GO" id="GO:0050852">
    <property type="term" value="P:T cell receptor signaling pathway"/>
    <property type="evidence" value="ECO:0007669"/>
    <property type="project" value="TreeGrafter"/>
</dbReference>
<dbReference type="InParanoid" id="A0A6P8QNN9"/>
<dbReference type="GO" id="GO:0008289">
    <property type="term" value="F:lipid binding"/>
    <property type="evidence" value="ECO:0007669"/>
    <property type="project" value="InterPro"/>
</dbReference>
<dbReference type="CDD" id="cd00174">
    <property type="entry name" value="SH3"/>
    <property type="match status" value="1"/>
</dbReference>
<evidence type="ECO:0000256" key="10">
    <source>
        <dbReference type="ARBA" id="ARBA00023242"/>
    </source>
</evidence>
<feature type="compositionally biased region" description="Polar residues" evidence="19">
    <location>
        <begin position="309"/>
        <end position="333"/>
    </location>
</feature>
<dbReference type="InterPro" id="IPR043443">
    <property type="entry name" value="FYB1/2-like"/>
</dbReference>
<dbReference type="Pfam" id="PF14603">
    <property type="entry name" value="hSH3"/>
    <property type="match status" value="1"/>
</dbReference>
<dbReference type="AlphaFoldDB" id="A0A6P8QNN9"/>
<gene>
    <name evidence="22" type="primary">FYB1</name>
</gene>
<evidence type="ECO:0000256" key="2">
    <source>
        <dbReference type="ARBA" id="ARBA00004496"/>
    </source>
</evidence>
<name>A0A6P8QNN9_GEOSA</name>
<dbReference type="InterPro" id="IPR001452">
    <property type="entry name" value="SH3_domain"/>
</dbReference>
<keyword evidence="3 18" id="KW-0728">SH3 domain</keyword>
<feature type="region of interest" description="Disordered" evidence="19">
    <location>
        <begin position="282"/>
        <end position="529"/>
    </location>
</feature>
<evidence type="ECO:0000256" key="14">
    <source>
        <dbReference type="ARBA" id="ARBA00081371"/>
    </source>
</evidence>
<evidence type="ECO:0000256" key="16">
    <source>
        <dbReference type="ARBA" id="ARBA00081679"/>
    </source>
</evidence>
<dbReference type="GO" id="GO:0005737">
    <property type="term" value="C:cytoplasm"/>
    <property type="evidence" value="ECO:0007669"/>
    <property type="project" value="UniProtKB-SubCell"/>
</dbReference>
<dbReference type="GO" id="GO:0005886">
    <property type="term" value="C:plasma membrane"/>
    <property type="evidence" value="ECO:0007669"/>
    <property type="project" value="InterPro"/>
</dbReference>
<protein>
    <recommendedName>
        <fullName evidence="12">FYN-binding protein 1</fullName>
    </recommendedName>
    <alternativeName>
        <fullName evidence="13">Adhesion and degranulation promoting adaptor protein</fullName>
    </alternativeName>
    <alternativeName>
        <fullName evidence="14">FYB-120/130</fullName>
    </alternativeName>
    <alternativeName>
        <fullName evidence="17">FYN-T-binding protein</fullName>
    </alternativeName>
    <alternativeName>
        <fullName evidence="15">SLAP-130</fullName>
    </alternativeName>
    <alternativeName>
        <fullName evidence="16">SLP-76-associated phosphoprotein</fullName>
    </alternativeName>
</protein>
<feature type="compositionally biased region" description="Acidic residues" evidence="19">
    <location>
        <begin position="479"/>
        <end position="489"/>
    </location>
</feature>
<keyword evidence="10" id="KW-0539">Nucleus</keyword>
<evidence type="ECO:0000256" key="4">
    <source>
        <dbReference type="ARBA" id="ARBA00022490"/>
    </source>
</evidence>
<evidence type="ECO:0000256" key="18">
    <source>
        <dbReference type="PROSITE-ProRule" id="PRU00192"/>
    </source>
</evidence>
<dbReference type="FunFam" id="2.30.30.40:FF:000133">
    <property type="entry name" value="FYN-binding protein-like isoform X2"/>
    <property type="match status" value="1"/>
</dbReference>
<dbReference type="SMART" id="SM00326">
    <property type="entry name" value="SH3"/>
    <property type="match status" value="1"/>
</dbReference>
<evidence type="ECO:0000256" key="12">
    <source>
        <dbReference type="ARBA" id="ARBA00068976"/>
    </source>
</evidence>
<dbReference type="SUPFAM" id="SSF50044">
    <property type="entry name" value="SH3-domain"/>
    <property type="match status" value="2"/>
</dbReference>
<keyword evidence="9" id="KW-0175">Coiled coil</keyword>
<feature type="compositionally biased region" description="Pro residues" evidence="19">
    <location>
        <begin position="423"/>
        <end position="446"/>
    </location>
</feature>
<proteinExistence type="predicted"/>
<feature type="compositionally biased region" description="Polar residues" evidence="19">
    <location>
        <begin position="34"/>
        <end position="53"/>
    </location>
</feature>
<feature type="compositionally biased region" description="Basic and acidic residues" evidence="19">
    <location>
        <begin position="78"/>
        <end position="89"/>
    </location>
</feature>
<dbReference type="CTD" id="2533"/>
<keyword evidence="21" id="KW-1185">Reference proteome</keyword>
<evidence type="ECO:0000256" key="8">
    <source>
        <dbReference type="ARBA" id="ARBA00022990"/>
    </source>
</evidence>
<dbReference type="Gene3D" id="2.30.30.40">
    <property type="entry name" value="SH3 Domains"/>
    <property type="match status" value="2"/>
</dbReference>
<keyword evidence="8" id="KW-0007">Acetylation</keyword>
<comment type="function">
    <text evidence="11">Acts as an adapter protein of the FYN and LCP2 signaling cascades in T-cells. May play a role in linking T-cell signaling to remodeling of the actin cytoskeleton. Modulates the expression of IL2. Involved in platelet activation. Prevents the degradation of SKAP1 and SKAP2. May be involved in high affinity immunoglobulin epsilon receptor signaling in mast cells.</text>
</comment>
<feature type="compositionally biased region" description="Basic and acidic residues" evidence="19">
    <location>
        <begin position="490"/>
        <end position="529"/>
    </location>
</feature>
<evidence type="ECO:0000256" key="7">
    <source>
        <dbReference type="ARBA" id="ARBA00022949"/>
    </source>
</evidence>
<evidence type="ECO:0000256" key="17">
    <source>
        <dbReference type="ARBA" id="ARBA00082486"/>
    </source>
</evidence>
<dbReference type="Proteomes" id="UP000515159">
    <property type="component" value="Chromosome 1"/>
</dbReference>
<feature type="domain" description="SH3" evidence="20">
    <location>
        <begin position="774"/>
        <end position="842"/>
    </location>
</feature>
<accession>A0A6P8QNN9</accession>
<evidence type="ECO:0000256" key="3">
    <source>
        <dbReference type="ARBA" id="ARBA00022443"/>
    </source>
</evidence>
<dbReference type="KEGG" id="gsh:117354615"/>
<dbReference type="GO" id="GO:0072659">
    <property type="term" value="P:protein localization to plasma membrane"/>
    <property type="evidence" value="ECO:0007669"/>
    <property type="project" value="TreeGrafter"/>
</dbReference>
<dbReference type="InterPro" id="IPR029294">
    <property type="entry name" value="hSH3"/>
</dbReference>
<feature type="domain" description="SH3" evidence="20">
    <location>
        <begin position="539"/>
        <end position="599"/>
    </location>
</feature>
<feature type="compositionally biased region" description="Polar residues" evidence="19">
    <location>
        <begin position="282"/>
        <end position="295"/>
    </location>
</feature>
<reference evidence="22" key="1">
    <citation type="submission" date="2025-08" db="UniProtKB">
        <authorList>
            <consortium name="RefSeq"/>
        </authorList>
    </citation>
    <scope>IDENTIFICATION</scope>
</reference>
<evidence type="ECO:0000256" key="19">
    <source>
        <dbReference type="SAM" id="MobiDB-lite"/>
    </source>
</evidence>
<feature type="compositionally biased region" description="Polar residues" evidence="19">
    <location>
        <begin position="465"/>
        <end position="475"/>
    </location>
</feature>
<evidence type="ECO:0000313" key="21">
    <source>
        <dbReference type="Proteomes" id="UP000515159"/>
    </source>
</evidence>
<feature type="compositionally biased region" description="Polar residues" evidence="19">
    <location>
        <begin position="254"/>
        <end position="266"/>
    </location>
</feature>
<dbReference type="PANTHER" id="PTHR16830">
    <property type="entry name" value="SH2 CONTAINING ADAPTOR PRAM-1 RELATED"/>
    <property type="match status" value="1"/>
</dbReference>
<dbReference type="RefSeq" id="XP_033788306.1">
    <property type="nucleotide sequence ID" value="XM_033932415.1"/>
</dbReference>
<dbReference type="FunFam" id="2.30.30.40:FF:000156">
    <property type="entry name" value="FYN-binding protein-like isoform X1"/>
    <property type="match status" value="1"/>
</dbReference>
<dbReference type="GO" id="GO:0007229">
    <property type="term" value="P:integrin-mediated signaling pathway"/>
    <property type="evidence" value="ECO:0007669"/>
    <property type="project" value="InterPro"/>
</dbReference>
<keyword evidence="5" id="KW-0597">Phosphoprotein</keyword>
<dbReference type="PROSITE" id="PS50002">
    <property type="entry name" value="SH3"/>
    <property type="match status" value="2"/>
</dbReference>
<dbReference type="CDD" id="cd11867">
    <property type="entry name" value="hSH3_ADAP"/>
    <property type="match status" value="1"/>
</dbReference>
<dbReference type="InterPro" id="IPR036028">
    <property type="entry name" value="SH3-like_dom_sf"/>
</dbReference>
<feature type="compositionally biased region" description="Polar residues" evidence="19">
    <location>
        <begin position="218"/>
        <end position="229"/>
    </location>
</feature>
<evidence type="ECO:0000256" key="5">
    <source>
        <dbReference type="ARBA" id="ARBA00022553"/>
    </source>
</evidence>
<keyword evidence="6" id="KW-0677">Repeat</keyword>
<dbReference type="PANTHER" id="PTHR16830:SF13">
    <property type="entry name" value="FYN-BINDING PROTEIN 1"/>
    <property type="match status" value="1"/>
</dbReference>
<feature type="region of interest" description="Disordered" evidence="19">
    <location>
        <begin position="32"/>
        <end position="269"/>
    </location>
</feature>